<dbReference type="Pfam" id="PF12146">
    <property type="entry name" value="Hydrolase_4"/>
    <property type="match status" value="1"/>
</dbReference>
<dbReference type="PANTHER" id="PTHR11614">
    <property type="entry name" value="PHOSPHOLIPASE-RELATED"/>
    <property type="match status" value="1"/>
</dbReference>
<dbReference type="InterPro" id="IPR029058">
    <property type="entry name" value="AB_hydrolase_fold"/>
</dbReference>
<gene>
    <name evidence="3" type="ORF">RGQ29_003277</name>
</gene>
<keyword evidence="1" id="KW-0472">Membrane</keyword>
<evidence type="ECO:0000256" key="1">
    <source>
        <dbReference type="SAM" id="Phobius"/>
    </source>
</evidence>
<protein>
    <recommendedName>
        <fullName evidence="2">Serine aminopeptidase S33 domain-containing protein</fullName>
    </recommendedName>
</protein>
<organism evidence="3 4">
    <name type="scientific">Quercus rubra</name>
    <name type="common">Northern red oak</name>
    <name type="synonym">Quercus borealis</name>
    <dbReference type="NCBI Taxonomy" id="3512"/>
    <lineage>
        <taxon>Eukaryota</taxon>
        <taxon>Viridiplantae</taxon>
        <taxon>Streptophyta</taxon>
        <taxon>Embryophyta</taxon>
        <taxon>Tracheophyta</taxon>
        <taxon>Spermatophyta</taxon>
        <taxon>Magnoliopsida</taxon>
        <taxon>eudicotyledons</taxon>
        <taxon>Gunneridae</taxon>
        <taxon>Pentapetalae</taxon>
        <taxon>rosids</taxon>
        <taxon>fabids</taxon>
        <taxon>Fagales</taxon>
        <taxon>Fagaceae</taxon>
        <taxon>Quercus</taxon>
    </lineage>
</organism>
<dbReference type="EMBL" id="JAXUIC010000010">
    <property type="protein sequence ID" value="KAK4567426.1"/>
    <property type="molecule type" value="Genomic_DNA"/>
</dbReference>
<reference evidence="3 4" key="1">
    <citation type="journal article" date="2023" name="G3 (Bethesda)">
        <title>A haplotype-resolved chromosome-scale genome for Quercus rubra L. provides insights into the genetics of adaptive traits for red oak species.</title>
        <authorList>
            <person name="Kapoor B."/>
            <person name="Jenkins J."/>
            <person name="Schmutz J."/>
            <person name="Zhebentyayeva T."/>
            <person name="Kuelheim C."/>
            <person name="Coggeshall M."/>
            <person name="Heim C."/>
            <person name="Lasky J.R."/>
            <person name="Leites L."/>
            <person name="Islam-Faridi N."/>
            <person name="Romero-Severson J."/>
            <person name="DeLeo V.L."/>
            <person name="Lucas S.M."/>
            <person name="Lazic D."/>
            <person name="Gailing O."/>
            <person name="Carlson J."/>
            <person name="Staton M."/>
        </authorList>
    </citation>
    <scope>NUCLEOTIDE SEQUENCE [LARGE SCALE GENOMIC DNA]</scope>
    <source>
        <strain evidence="3">Pseudo-F2</strain>
    </source>
</reference>
<accession>A0AAN7IB06</accession>
<dbReference type="InterPro" id="IPR051044">
    <property type="entry name" value="MAG_DAG_Lipase"/>
</dbReference>
<keyword evidence="1" id="KW-1133">Transmembrane helix</keyword>
<keyword evidence="4" id="KW-1185">Reference proteome</keyword>
<dbReference type="Proteomes" id="UP001324115">
    <property type="component" value="Unassembled WGS sequence"/>
</dbReference>
<dbReference type="AlphaFoldDB" id="A0AAN7IB06"/>
<feature type="transmembrane region" description="Helical" evidence="1">
    <location>
        <begin position="87"/>
        <end position="106"/>
    </location>
</feature>
<sequence>MICYTSTPIVIPIETSIILVVVAKAKTPELHVRKRKLLDPPKCLCSSVLKTRKTITQMAITSVDTRTTTMLTSGASGRVRALFSVRVWRSLVMVMNALVILLLIPFRRRRQKNEEGGSQSQSQSQSQKKVMVPVKMVTWRKRGSVVVEQEVAVRRALAMRRVAQDDDDGLNEEVVRDYSLFLTPRGDTIFTRSWTPNNSNNIRGLVLIMHGLNEHSGRYNDFAKQLNANGYKVYGMDWIGHGGSDGLHAYVHSLDDAVNDMKSFLEKILAENPGLPCFCFGHSTGASIVLKAMLDPKVEARVVGAVLTSPAVGVQASHPIFVLLAPIFSLLLPRYQISAANKKGKPVSRDPEALIAKYSDPLVYTGSIRVRTGYEILRITSYLQQNLRKLRVPFFVLHGTADTVTDPEASQKLYAEASSTDKTIKLFDGFLHDLLFEPEREAIMKDIIEWLNCRV</sequence>
<evidence type="ECO:0000313" key="4">
    <source>
        <dbReference type="Proteomes" id="UP001324115"/>
    </source>
</evidence>
<evidence type="ECO:0000259" key="2">
    <source>
        <dbReference type="Pfam" id="PF12146"/>
    </source>
</evidence>
<comment type="caution">
    <text evidence="3">The sequence shown here is derived from an EMBL/GenBank/DDBJ whole genome shotgun (WGS) entry which is preliminary data.</text>
</comment>
<dbReference type="SUPFAM" id="SSF53474">
    <property type="entry name" value="alpha/beta-Hydrolases"/>
    <property type="match status" value="1"/>
</dbReference>
<dbReference type="InterPro" id="IPR022742">
    <property type="entry name" value="Hydrolase_4"/>
</dbReference>
<dbReference type="Gene3D" id="3.40.50.1820">
    <property type="entry name" value="alpha/beta hydrolase"/>
    <property type="match status" value="1"/>
</dbReference>
<proteinExistence type="predicted"/>
<feature type="domain" description="Serine aminopeptidase S33" evidence="2">
    <location>
        <begin position="201"/>
        <end position="439"/>
    </location>
</feature>
<evidence type="ECO:0000313" key="3">
    <source>
        <dbReference type="EMBL" id="KAK4567426.1"/>
    </source>
</evidence>
<name>A0AAN7IB06_QUERU</name>
<dbReference type="FunFam" id="3.40.50.1820:FF:000111">
    <property type="entry name" value="Alpha/beta-Hydrolases superfamily protein"/>
    <property type="match status" value="1"/>
</dbReference>
<keyword evidence="1" id="KW-0812">Transmembrane</keyword>